<dbReference type="InterPro" id="IPR002205">
    <property type="entry name" value="Topo_IIA_dom_A"/>
</dbReference>
<reference evidence="8" key="1">
    <citation type="submission" date="2024-06" db="EMBL/GenBank/DDBJ databases">
        <authorList>
            <person name="Lee H."/>
            <person name="Agrawal S."/>
        </authorList>
    </citation>
    <scope>NUCLEOTIDE SEQUENCE</scope>
</reference>
<keyword evidence="5 6" id="KW-0413">Isomerase</keyword>
<dbReference type="SUPFAM" id="SSF101904">
    <property type="entry name" value="GyrA/ParC C-terminal domain-like"/>
    <property type="match status" value="1"/>
</dbReference>
<dbReference type="PANTHER" id="PTHR43493:SF1">
    <property type="entry name" value="DNA TOPOISOMERASE 4 SUBUNIT A"/>
    <property type="match status" value="1"/>
</dbReference>
<protein>
    <submittedName>
        <fullName evidence="8">DNA topoisomerase 4 subunit A</fullName>
    </submittedName>
</protein>
<dbReference type="PANTHER" id="PTHR43493">
    <property type="entry name" value="DNA GYRASE/TOPOISOMERASE SUBUNIT A"/>
    <property type="match status" value="1"/>
</dbReference>
<dbReference type="Gene3D" id="3.30.1360.40">
    <property type="match status" value="1"/>
</dbReference>
<dbReference type="InterPro" id="IPR013760">
    <property type="entry name" value="Topo_IIA-like_dom_sf"/>
</dbReference>
<dbReference type="Gene3D" id="3.90.199.10">
    <property type="entry name" value="Topoisomerase II, domain 5"/>
    <property type="match status" value="1"/>
</dbReference>
<evidence type="ECO:0000256" key="1">
    <source>
        <dbReference type="ARBA" id="ARBA00022475"/>
    </source>
</evidence>
<dbReference type="Gene3D" id="2.120.10.90">
    <property type="entry name" value="DNA gyrase/topoisomerase IV, subunit A, C-terminal"/>
    <property type="match status" value="1"/>
</dbReference>
<dbReference type="InterPro" id="IPR013758">
    <property type="entry name" value="Topo_IIA_A/C_ab"/>
</dbReference>
<accession>A0AB39C774</accession>
<evidence type="ECO:0000256" key="5">
    <source>
        <dbReference type="ARBA" id="ARBA00023235"/>
    </source>
</evidence>
<evidence type="ECO:0000259" key="7">
    <source>
        <dbReference type="PROSITE" id="PS52040"/>
    </source>
</evidence>
<comment type="catalytic activity">
    <reaction evidence="6">
        <text>ATP-dependent breakage, passage and rejoining of double-stranded DNA.</text>
        <dbReference type="EC" id="5.6.2.2"/>
    </reaction>
</comment>
<dbReference type="GO" id="GO:0005524">
    <property type="term" value="F:ATP binding"/>
    <property type="evidence" value="ECO:0007669"/>
    <property type="project" value="InterPro"/>
</dbReference>
<dbReference type="SUPFAM" id="SSF56719">
    <property type="entry name" value="Type II DNA topoisomerase"/>
    <property type="match status" value="1"/>
</dbReference>
<keyword evidence="1" id="KW-1003">Cell membrane</keyword>
<dbReference type="GO" id="GO:0006265">
    <property type="term" value="P:DNA topological change"/>
    <property type="evidence" value="ECO:0007669"/>
    <property type="project" value="UniProtKB-UniRule"/>
</dbReference>
<dbReference type="PROSITE" id="PS52040">
    <property type="entry name" value="TOPO_IIA"/>
    <property type="match status" value="1"/>
</dbReference>
<dbReference type="GO" id="GO:0009330">
    <property type="term" value="C:DNA topoisomerase type II (double strand cut, ATP-hydrolyzing) complex"/>
    <property type="evidence" value="ECO:0007669"/>
    <property type="project" value="TreeGrafter"/>
</dbReference>
<feature type="domain" description="Topo IIA-type catalytic" evidence="7">
    <location>
        <begin position="29"/>
        <end position="495"/>
    </location>
</feature>
<dbReference type="InterPro" id="IPR013757">
    <property type="entry name" value="Topo_IIA_A_a_sf"/>
</dbReference>
<evidence type="ECO:0000256" key="3">
    <source>
        <dbReference type="ARBA" id="ARBA00023125"/>
    </source>
</evidence>
<dbReference type="InterPro" id="IPR050220">
    <property type="entry name" value="Type_II_DNA_Topoisomerases"/>
</dbReference>
<evidence type="ECO:0000256" key="2">
    <source>
        <dbReference type="ARBA" id="ARBA00023029"/>
    </source>
</evidence>
<dbReference type="GO" id="GO:0003918">
    <property type="term" value="F:DNA topoisomerase type II (double strand cut, ATP-hydrolyzing) activity"/>
    <property type="evidence" value="ECO:0007669"/>
    <property type="project" value="UniProtKB-EC"/>
</dbReference>
<evidence type="ECO:0000256" key="4">
    <source>
        <dbReference type="ARBA" id="ARBA00023136"/>
    </source>
</evidence>
<dbReference type="Pfam" id="PF00521">
    <property type="entry name" value="DNA_topoisoIV"/>
    <property type="match status" value="1"/>
</dbReference>
<dbReference type="InterPro" id="IPR035516">
    <property type="entry name" value="Gyrase/topoIV_suA_C"/>
</dbReference>
<keyword evidence="3 6" id="KW-0238">DNA-binding</keyword>
<dbReference type="EMBL" id="PP965177">
    <property type="protein sequence ID" value="XDJ02489.1"/>
    <property type="molecule type" value="Genomic_DNA"/>
</dbReference>
<proteinExistence type="predicted"/>
<dbReference type="SMART" id="SM00434">
    <property type="entry name" value="TOP4c"/>
    <property type="match status" value="1"/>
</dbReference>
<evidence type="ECO:0000313" key="8">
    <source>
        <dbReference type="EMBL" id="XDJ02489.1"/>
    </source>
</evidence>
<keyword evidence="4" id="KW-0472">Membrane</keyword>
<name>A0AB39C774_9CAUD</name>
<sequence>MVTVIEQSIIEAIRGNYMPYTAHVILERALPEIDGFKPSQRRILETARRMGLLSGVRKKSQGIVGQTMFLHPHGDGAIYETLVRMARDSEALSYPLIDSKGNFGKQYSKNMQYASARYTEAKLEPIAKELFKDINKNTVDMIDSYDGTLKEPKLLPVTLPFILLNPQSGIANGMASSIAPFNLNEVVDYFIAYIRSPKTARVSDYIKAPDFSTGGNVIYDKNTFERIFETGRGTFTIRATYKFDKDGIIFEELPYTSTFEAIITKIAELVKDGKIKDITDVNDIYGIKSKGIKITTKKNTDKEALVEKLFRMTPLQSTYPCNFNIVVNGRPRVLGIQGIAHEWIRFRAEAIKRGLNFDMNKKIEKRHLLLALKQVLLDVDKAIKIIRETKTNKEVVANLMDAFEIDEKQAEYVSEIKLRHLNEEYLIERTKEIETLEDEVIDLKDLIGSRQRIAQLLIAELEEGKKNYGKERRTGIIEAQAVAKAEKESVVIDDYNIKVFLTKEGYLKKIPLTSLRGNFTIKVKDGDEIVSEIDTTNNSDILVFTDKNNCYKYKMHEIEDSKPSLLGEYLPTILGLKDEEIVFTHVTSDYKGILLVGFETGKLAKIELSAYETKTNRKMLANAYYNGAKALYFNVIHEDIDIVMVSSINKVALFNTASINSKTSKTAQGNQLMRTKNDSIVESILDVKDCQFEDIEYYRLSNAGVGKYLKKTDTIVK</sequence>
<keyword evidence="2 6" id="KW-0799">Topoisomerase</keyword>
<evidence type="ECO:0000256" key="6">
    <source>
        <dbReference type="PROSITE-ProRule" id="PRU01384"/>
    </source>
</evidence>
<organism evidence="8">
    <name type="scientific">Bacillus phage KoopaTroopa</name>
    <dbReference type="NCBI Taxonomy" id="3234046"/>
    <lineage>
        <taxon>Viruses</taxon>
        <taxon>Duplodnaviria</taxon>
        <taxon>Heunggongvirae</taxon>
        <taxon>Uroviricota</taxon>
        <taxon>Caudoviricetes</taxon>
    </lineage>
</organism>
<dbReference type="GO" id="GO:0003677">
    <property type="term" value="F:DNA binding"/>
    <property type="evidence" value="ECO:0007669"/>
    <property type="project" value="UniProtKB-UniRule"/>
</dbReference>
<dbReference type="Gene3D" id="1.10.268.10">
    <property type="entry name" value="Topoisomerase, domain 3"/>
    <property type="match status" value="1"/>
</dbReference>
<feature type="active site" description="O-(5'-phospho-DNA)-tyrosine intermediate" evidence="6">
    <location>
        <position position="118"/>
    </location>
</feature>